<keyword evidence="2" id="KW-1185">Reference proteome</keyword>
<comment type="caution">
    <text evidence="1">The sequence shown here is derived from an EMBL/GenBank/DDBJ whole genome shotgun (WGS) entry which is preliminary data.</text>
</comment>
<proteinExistence type="predicted"/>
<dbReference type="EMBL" id="WEGJ01000002">
    <property type="protein sequence ID" value="MQY11038.1"/>
    <property type="molecule type" value="Genomic_DNA"/>
</dbReference>
<name>A0A7K0CC70_9ACTN</name>
<dbReference type="Proteomes" id="UP000466345">
    <property type="component" value="Unassembled WGS sequence"/>
</dbReference>
<organism evidence="1 2">
    <name type="scientific">Streptomyces smaragdinus</name>
    <dbReference type="NCBI Taxonomy" id="2585196"/>
    <lineage>
        <taxon>Bacteria</taxon>
        <taxon>Bacillati</taxon>
        <taxon>Actinomycetota</taxon>
        <taxon>Actinomycetes</taxon>
        <taxon>Kitasatosporales</taxon>
        <taxon>Streptomycetaceae</taxon>
        <taxon>Streptomyces</taxon>
    </lineage>
</organism>
<sequence length="263" mass="27926">MNHPDGSPRAATPYRLAALGPHFAVHTHVPGTVPSADTPWRTIAELRHDPTLLRDRMDATRALLATAGGRDPQEIEPPVAASAAHLGLIARLTAPLLALTALHDTVPSADPESVWWRPQPGATFPLSVPADHARAVTTSPAPPATTRPDPPRLAAVLLDDLAQFLADTLRPYGLHPPLAWGNTASAIHSASTALTTARPHEADRLRTLTVHLLAHPSLRDTHNDRSGPAFRRRTCCLIHRAAPAATGRPSAALLCADCPLAGR</sequence>
<accession>A0A7K0CC70</accession>
<protein>
    <recommendedName>
        <fullName evidence="3">Ferric iron reductase</fullName>
    </recommendedName>
</protein>
<dbReference type="AlphaFoldDB" id="A0A7K0CC70"/>
<evidence type="ECO:0000313" key="2">
    <source>
        <dbReference type="Proteomes" id="UP000466345"/>
    </source>
</evidence>
<evidence type="ECO:0008006" key="3">
    <source>
        <dbReference type="Google" id="ProtNLM"/>
    </source>
</evidence>
<reference evidence="1 2" key="1">
    <citation type="submission" date="2019-10" db="EMBL/GenBank/DDBJ databases">
        <title>Streptomyces smaragdinus sp. nov. and Streptomyces fabii sp. nov., isolated from the gut of fungus growing-termite Macrotermes natalensis.</title>
        <authorList>
            <person name="Schwitalla J."/>
            <person name="Benndorf R."/>
            <person name="Martin K."/>
            <person name="De Beer W."/>
            <person name="Kaster A.-K."/>
            <person name="Vollmers J."/>
            <person name="Poulsen M."/>
            <person name="Beemelmanns C."/>
        </authorList>
    </citation>
    <scope>NUCLEOTIDE SEQUENCE [LARGE SCALE GENOMIC DNA]</scope>
    <source>
        <strain evidence="1 2">RB5</strain>
    </source>
</reference>
<evidence type="ECO:0000313" key="1">
    <source>
        <dbReference type="EMBL" id="MQY11038.1"/>
    </source>
</evidence>
<gene>
    <name evidence="1" type="ORF">SRB5_11520</name>
</gene>